<reference evidence="1 2" key="1">
    <citation type="submission" date="2021-09" db="EMBL/GenBank/DDBJ databases">
        <title>Genomic insights and catalytic innovation underlie evolution of tropane alkaloids biosynthesis.</title>
        <authorList>
            <person name="Wang Y.-J."/>
            <person name="Tian T."/>
            <person name="Huang J.-P."/>
            <person name="Huang S.-X."/>
        </authorList>
    </citation>
    <scope>NUCLEOTIDE SEQUENCE [LARGE SCALE GENOMIC DNA]</scope>
    <source>
        <strain evidence="1">KIB-2018</strain>
        <tissue evidence="1">Leaf</tissue>
    </source>
</reference>
<gene>
    <name evidence="1" type="ORF">K2173_002340</name>
</gene>
<dbReference type="Proteomes" id="UP001159364">
    <property type="component" value="Linkage Group LG05"/>
</dbReference>
<accession>A0AAV8T9V3</accession>
<protein>
    <submittedName>
        <fullName evidence="1">Uncharacterized protein</fullName>
    </submittedName>
</protein>
<dbReference type="EMBL" id="JAIWQS010000005">
    <property type="protein sequence ID" value="KAJ8763457.1"/>
    <property type="molecule type" value="Genomic_DNA"/>
</dbReference>
<comment type="caution">
    <text evidence="1">The sequence shown here is derived from an EMBL/GenBank/DDBJ whole genome shotgun (WGS) entry which is preliminary data.</text>
</comment>
<keyword evidence="2" id="KW-1185">Reference proteome</keyword>
<evidence type="ECO:0000313" key="2">
    <source>
        <dbReference type="Proteomes" id="UP001159364"/>
    </source>
</evidence>
<dbReference type="AlphaFoldDB" id="A0AAV8T9V3"/>
<evidence type="ECO:0000313" key="1">
    <source>
        <dbReference type="EMBL" id="KAJ8763457.1"/>
    </source>
</evidence>
<proteinExistence type="predicted"/>
<sequence length="97" mass="11011">MEQMIFVSNLGGKRLQEYNPAQRSLKYLSTLAEGNGIEDTILSLEDELEHESYYPSLPFAALFSSVKMADPFSWQAVHGPPPDMLNMMRTHLSYTLL</sequence>
<name>A0AAV8T9V3_9ROSI</name>
<organism evidence="1 2">
    <name type="scientific">Erythroxylum novogranatense</name>
    <dbReference type="NCBI Taxonomy" id="1862640"/>
    <lineage>
        <taxon>Eukaryota</taxon>
        <taxon>Viridiplantae</taxon>
        <taxon>Streptophyta</taxon>
        <taxon>Embryophyta</taxon>
        <taxon>Tracheophyta</taxon>
        <taxon>Spermatophyta</taxon>
        <taxon>Magnoliopsida</taxon>
        <taxon>eudicotyledons</taxon>
        <taxon>Gunneridae</taxon>
        <taxon>Pentapetalae</taxon>
        <taxon>rosids</taxon>
        <taxon>fabids</taxon>
        <taxon>Malpighiales</taxon>
        <taxon>Erythroxylaceae</taxon>
        <taxon>Erythroxylum</taxon>
    </lineage>
</organism>